<dbReference type="STRING" id="158441.A0A226DMP3"/>
<evidence type="ECO:0000256" key="1">
    <source>
        <dbReference type="ARBA" id="ARBA00005964"/>
    </source>
</evidence>
<comment type="caution">
    <text evidence="4">The sequence shown here is derived from an EMBL/GenBank/DDBJ whole genome shotgun (WGS) entry which is preliminary data.</text>
</comment>
<gene>
    <name evidence="4" type="ORF">Fcan01_19229</name>
</gene>
<evidence type="ECO:0000313" key="4">
    <source>
        <dbReference type="EMBL" id="OXA45881.1"/>
    </source>
</evidence>
<accession>A0A226DMP3</accession>
<dbReference type="AlphaFoldDB" id="A0A226DMP3"/>
<keyword evidence="2" id="KW-0325">Glycoprotein</keyword>
<dbReference type="Pfam" id="PF00135">
    <property type="entry name" value="COesterase"/>
    <property type="match status" value="1"/>
</dbReference>
<comment type="similarity">
    <text evidence="1">Belongs to the type-B carboxylesterase/lipase family.</text>
</comment>
<dbReference type="InterPro" id="IPR051093">
    <property type="entry name" value="Neuroligin/BSAL"/>
</dbReference>
<dbReference type="OrthoDB" id="3200163at2759"/>
<sequence>MSLWVDRKRNVFVSAFTRLSMRNTFIAKVVLGPPEPEEMNGWTVGSFFRVNVSEKTFTFIQAYLLSHIDKVLFPGKLGTNSINAHVYGEEKVWNKGVFQCPEPKVRPVVVYIHGGMFSWGSGNLSDGTVLAAYGDVVFVSINYRLNVLGFLNVHAIPNSKPRVANYGLMDQIAALNWIKENIFKFGGDPGNVTLWGYESGAACIHYLMTSPAVTPGLFHRSILIAGSAHAPWALVSDPTSSATALAEALNCSVPTAAPSATNSTTYPVLLPVFSSRTDGSTIKQPKEDPIFECVKNKHFSEFVGFASPKFAVDFGPSIDGVVIKPNFRASSESQMGKRDAAKKYDVLFGLSSLEKMTAFSESDLTSGFEGARRDAILRTLVRNSYRFHLNEILAVISNEYSLDWEK</sequence>
<keyword evidence="5" id="KW-1185">Reference proteome</keyword>
<protein>
    <submittedName>
        <fullName evidence="4">Neuroligin-1</fullName>
    </submittedName>
</protein>
<dbReference type="InterPro" id="IPR002018">
    <property type="entry name" value="CarbesteraseB"/>
</dbReference>
<organism evidence="4 5">
    <name type="scientific">Folsomia candida</name>
    <name type="common">Springtail</name>
    <dbReference type="NCBI Taxonomy" id="158441"/>
    <lineage>
        <taxon>Eukaryota</taxon>
        <taxon>Metazoa</taxon>
        <taxon>Ecdysozoa</taxon>
        <taxon>Arthropoda</taxon>
        <taxon>Hexapoda</taxon>
        <taxon>Collembola</taxon>
        <taxon>Entomobryomorpha</taxon>
        <taxon>Isotomoidea</taxon>
        <taxon>Isotomidae</taxon>
        <taxon>Proisotominae</taxon>
        <taxon>Folsomia</taxon>
    </lineage>
</organism>
<evidence type="ECO:0000313" key="5">
    <source>
        <dbReference type="Proteomes" id="UP000198287"/>
    </source>
</evidence>
<evidence type="ECO:0000259" key="3">
    <source>
        <dbReference type="Pfam" id="PF00135"/>
    </source>
</evidence>
<reference evidence="4 5" key="1">
    <citation type="submission" date="2015-12" db="EMBL/GenBank/DDBJ databases">
        <title>The genome of Folsomia candida.</title>
        <authorList>
            <person name="Faddeeva A."/>
            <person name="Derks M.F."/>
            <person name="Anvar Y."/>
            <person name="Smit S."/>
            <person name="Van Straalen N."/>
            <person name="Roelofs D."/>
        </authorList>
    </citation>
    <scope>NUCLEOTIDE SEQUENCE [LARGE SCALE GENOMIC DNA]</scope>
    <source>
        <strain evidence="4 5">VU population</strain>
        <tissue evidence="4">Whole body</tissue>
    </source>
</reference>
<dbReference type="InterPro" id="IPR029058">
    <property type="entry name" value="AB_hydrolase_fold"/>
</dbReference>
<dbReference type="Proteomes" id="UP000198287">
    <property type="component" value="Unassembled WGS sequence"/>
</dbReference>
<evidence type="ECO:0000256" key="2">
    <source>
        <dbReference type="ARBA" id="ARBA00023180"/>
    </source>
</evidence>
<name>A0A226DMP3_FOLCA</name>
<dbReference type="Gene3D" id="3.40.50.1820">
    <property type="entry name" value="alpha/beta hydrolase"/>
    <property type="match status" value="1"/>
</dbReference>
<feature type="domain" description="Carboxylesterase type B" evidence="3">
    <location>
        <begin position="101"/>
        <end position="401"/>
    </location>
</feature>
<dbReference type="SUPFAM" id="SSF53474">
    <property type="entry name" value="alpha/beta-Hydrolases"/>
    <property type="match status" value="1"/>
</dbReference>
<proteinExistence type="inferred from homology"/>
<dbReference type="EMBL" id="LNIX01000016">
    <property type="protein sequence ID" value="OXA45881.1"/>
    <property type="molecule type" value="Genomic_DNA"/>
</dbReference>
<dbReference type="PANTHER" id="PTHR43903">
    <property type="entry name" value="NEUROLIGIN"/>
    <property type="match status" value="1"/>
</dbReference>